<feature type="domain" description="ABC transmembrane type-1" evidence="8">
    <location>
        <begin position="73"/>
        <end position="262"/>
    </location>
</feature>
<dbReference type="PANTHER" id="PTHR43386:SF1">
    <property type="entry name" value="D,D-DIPEPTIDE TRANSPORT SYSTEM PERMEASE PROTEIN DDPC-RELATED"/>
    <property type="match status" value="1"/>
</dbReference>
<dbReference type="PANTHER" id="PTHR43386">
    <property type="entry name" value="OLIGOPEPTIDE TRANSPORT SYSTEM PERMEASE PROTEIN APPC"/>
    <property type="match status" value="1"/>
</dbReference>
<dbReference type="SUPFAM" id="SSF161098">
    <property type="entry name" value="MetI-like"/>
    <property type="match status" value="1"/>
</dbReference>
<dbReference type="Pfam" id="PF00528">
    <property type="entry name" value="BPD_transp_1"/>
    <property type="match status" value="1"/>
</dbReference>
<dbReference type="eggNOG" id="COG1173">
    <property type="taxonomic scope" value="Bacteria"/>
</dbReference>
<organism evidence="9 10">
    <name type="scientific">Peptoniphilus duerdenii ATCC BAA-1640</name>
    <dbReference type="NCBI Taxonomy" id="862517"/>
    <lineage>
        <taxon>Bacteria</taxon>
        <taxon>Bacillati</taxon>
        <taxon>Bacillota</taxon>
        <taxon>Tissierellia</taxon>
        <taxon>Tissierellales</taxon>
        <taxon>Peptoniphilaceae</taxon>
        <taxon>Peptoniphilus</taxon>
    </lineage>
</organism>
<gene>
    <name evidence="9" type="primary">dppC</name>
    <name evidence="9" type="ORF">HMPREF9225_0144</name>
</gene>
<keyword evidence="4 7" id="KW-0812">Transmembrane</keyword>
<feature type="transmembrane region" description="Helical" evidence="7">
    <location>
        <begin position="190"/>
        <end position="220"/>
    </location>
</feature>
<dbReference type="CDD" id="cd06261">
    <property type="entry name" value="TM_PBP2"/>
    <property type="match status" value="1"/>
</dbReference>
<evidence type="ECO:0000256" key="6">
    <source>
        <dbReference type="ARBA" id="ARBA00023136"/>
    </source>
</evidence>
<proteinExistence type="inferred from homology"/>
<dbReference type="AlphaFoldDB" id="E0NJ05"/>
<feature type="transmembrane region" description="Helical" evidence="7">
    <location>
        <begin position="112"/>
        <end position="132"/>
    </location>
</feature>
<dbReference type="InterPro" id="IPR025966">
    <property type="entry name" value="OppC_N"/>
</dbReference>
<protein>
    <submittedName>
        <fullName evidence="9">ABC transporter, permease protein</fullName>
    </submittedName>
</protein>
<dbReference type="InterPro" id="IPR000515">
    <property type="entry name" value="MetI-like"/>
</dbReference>
<feature type="transmembrane region" description="Helical" evidence="7">
    <location>
        <begin position="240"/>
        <end position="265"/>
    </location>
</feature>
<comment type="caution">
    <text evidence="9">The sequence shown here is derived from an EMBL/GenBank/DDBJ whole genome shotgun (WGS) entry which is preliminary data.</text>
</comment>
<reference evidence="9 10" key="1">
    <citation type="submission" date="2010-07" db="EMBL/GenBank/DDBJ databases">
        <authorList>
            <person name="Muzny D."/>
            <person name="Qin X."/>
            <person name="Deng J."/>
            <person name="Jiang H."/>
            <person name="Liu Y."/>
            <person name="Qu J."/>
            <person name="Song X.-Z."/>
            <person name="Zhang L."/>
            <person name="Thornton R."/>
            <person name="Coyle M."/>
            <person name="Francisco L."/>
            <person name="Jackson L."/>
            <person name="Javaid M."/>
            <person name="Korchina V."/>
            <person name="Kovar C."/>
            <person name="Mata R."/>
            <person name="Mathew T."/>
            <person name="Ngo R."/>
            <person name="Nguyen L."/>
            <person name="Nguyen N."/>
            <person name="Okwuonu G."/>
            <person name="Ongeri F."/>
            <person name="Pham C."/>
            <person name="Simmons D."/>
            <person name="Wilczek-Boney K."/>
            <person name="Hale W."/>
            <person name="Jakkamsetti A."/>
            <person name="Pham P."/>
            <person name="Ruth R."/>
            <person name="San Lucas F."/>
            <person name="Warren J."/>
            <person name="Zhang J."/>
            <person name="Zhao Z."/>
            <person name="Zhou C."/>
            <person name="Zhu D."/>
            <person name="Lee S."/>
            <person name="Bess C."/>
            <person name="Blankenburg K."/>
            <person name="Forbes L."/>
            <person name="Fu Q."/>
            <person name="Gubbala S."/>
            <person name="Hirani K."/>
            <person name="Jayaseelan J.C."/>
            <person name="Lara F."/>
            <person name="Munidasa M."/>
            <person name="Palculict T."/>
            <person name="Patil S."/>
            <person name="Pu L.-L."/>
            <person name="Saada N."/>
            <person name="Tang L."/>
            <person name="Weissenberger G."/>
            <person name="Zhu Y."/>
            <person name="Hemphill L."/>
            <person name="Shang Y."/>
            <person name="Youmans B."/>
            <person name="Ayvaz T."/>
            <person name="Ross M."/>
            <person name="Santibanez J."/>
            <person name="Aqrawi P."/>
            <person name="Gross S."/>
            <person name="Joshi V."/>
            <person name="Fowler G."/>
            <person name="Nazareth L."/>
            <person name="Reid J."/>
            <person name="Worley K."/>
            <person name="Petrosino J."/>
            <person name="Highlander S."/>
            <person name="Gibbs R."/>
        </authorList>
    </citation>
    <scope>NUCLEOTIDE SEQUENCE [LARGE SCALE GENOMIC DNA]</scope>
    <source>
        <strain evidence="9 10">ATCC BAA-1640</strain>
    </source>
</reference>
<keyword evidence="2 7" id="KW-0813">Transport</keyword>
<dbReference type="GO" id="GO:0005886">
    <property type="term" value="C:plasma membrane"/>
    <property type="evidence" value="ECO:0007669"/>
    <property type="project" value="UniProtKB-SubCell"/>
</dbReference>
<dbReference type="Pfam" id="PF12911">
    <property type="entry name" value="OppC_N"/>
    <property type="match status" value="1"/>
</dbReference>
<evidence type="ECO:0000259" key="8">
    <source>
        <dbReference type="PROSITE" id="PS50928"/>
    </source>
</evidence>
<dbReference type="PROSITE" id="PS50928">
    <property type="entry name" value="ABC_TM1"/>
    <property type="match status" value="1"/>
</dbReference>
<evidence type="ECO:0000313" key="9">
    <source>
        <dbReference type="EMBL" id="EFM26124.1"/>
    </source>
</evidence>
<dbReference type="Gene3D" id="1.10.3720.10">
    <property type="entry name" value="MetI-like"/>
    <property type="match status" value="1"/>
</dbReference>
<sequence>METLKQFRKSRVSRIAMDLLIVIILLAIFADYVAPYTFSEQHPEAAFTSPNIKNLMGTDNFGRDIFSRIIFGARISLKIGFISVIIAGAIGTLIGAFAGYFGNTFDRIVMRIMDIVLSIPSLVLAIAIAASLGNGMKNLIIAVSLSSVPRYARIVRSTVMSLKEKEFIESARVSGASHMRILFVHILPNCIAPIIVEATIGVGTSILSAASLSFIGMGVLPPNPEWGSMLSESRMYFRDYPYMSMFPGLAIAITILLLNIVGDGLRDAMDPKLRRAK</sequence>
<evidence type="ECO:0000256" key="2">
    <source>
        <dbReference type="ARBA" id="ARBA00022448"/>
    </source>
</evidence>
<evidence type="ECO:0000313" key="10">
    <source>
        <dbReference type="Proteomes" id="UP000003280"/>
    </source>
</evidence>
<dbReference type="InterPro" id="IPR050366">
    <property type="entry name" value="BP-dependent_transpt_permease"/>
</dbReference>
<keyword evidence="6 7" id="KW-0472">Membrane</keyword>
<feature type="transmembrane region" description="Helical" evidence="7">
    <location>
        <begin position="12"/>
        <end position="34"/>
    </location>
</feature>
<feature type="transmembrane region" description="Helical" evidence="7">
    <location>
        <begin position="79"/>
        <end position="100"/>
    </location>
</feature>
<comment type="subcellular location">
    <subcellularLocation>
        <location evidence="1 7">Cell membrane</location>
        <topology evidence="1 7">Multi-pass membrane protein</topology>
    </subcellularLocation>
</comment>
<dbReference type="RefSeq" id="WP_008900980.1">
    <property type="nucleotide sequence ID" value="NZ_GL397071.1"/>
</dbReference>
<evidence type="ECO:0000256" key="5">
    <source>
        <dbReference type="ARBA" id="ARBA00022989"/>
    </source>
</evidence>
<dbReference type="Proteomes" id="UP000003280">
    <property type="component" value="Unassembled WGS sequence"/>
</dbReference>
<dbReference type="EMBL" id="AEEH01000014">
    <property type="protein sequence ID" value="EFM26124.1"/>
    <property type="molecule type" value="Genomic_DNA"/>
</dbReference>
<evidence type="ECO:0000256" key="4">
    <source>
        <dbReference type="ARBA" id="ARBA00022692"/>
    </source>
</evidence>
<dbReference type="InterPro" id="IPR035906">
    <property type="entry name" value="MetI-like_sf"/>
</dbReference>
<dbReference type="HOGENOM" id="CLU_028518_1_1_9"/>
<keyword evidence="10" id="KW-1185">Reference proteome</keyword>
<name>E0NJ05_9FIRM</name>
<evidence type="ECO:0000256" key="1">
    <source>
        <dbReference type="ARBA" id="ARBA00004651"/>
    </source>
</evidence>
<comment type="similarity">
    <text evidence="7">Belongs to the binding-protein-dependent transport system permease family.</text>
</comment>
<dbReference type="OrthoDB" id="9783218at2"/>
<evidence type="ECO:0000256" key="3">
    <source>
        <dbReference type="ARBA" id="ARBA00022475"/>
    </source>
</evidence>
<accession>E0NJ05</accession>
<dbReference type="GO" id="GO:0055085">
    <property type="term" value="P:transmembrane transport"/>
    <property type="evidence" value="ECO:0007669"/>
    <property type="project" value="InterPro"/>
</dbReference>
<keyword evidence="3" id="KW-1003">Cell membrane</keyword>
<keyword evidence="5 7" id="KW-1133">Transmembrane helix</keyword>
<evidence type="ECO:0000256" key="7">
    <source>
        <dbReference type="RuleBase" id="RU363032"/>
    </source>
</evidence>
<dbReference type="STRING" id="862517.HMPREF9225_0144"/>